<dbReference type="PANTHER" id="PTHR23339">
    <property type="entry name" value="TYROSINE SPECIFIC PROTEIN PHOSPHATASE AND DUAL SPECIFICITY PROTEIN PHOSPHATASE"/>
    <property type="match status" value="1"/>
</dbReference>
<feature type="non-terminal residue" evidence="2">
    <location>
        <position position="261"/>
    </location>
</feature>
<accession>A0A9Q0EKZ2</accession>
<dbReference type="Proteomes" id="UP001148018">
    <property type="component" value="Unassembled WGS sequence"/>
</dbReference>
<dbReference type="Gene3D" id="3.90.190.10">
    <property type="entry name" value="Protein tyrosine phosphatase superfamily"/>
    <property type="match status" value="1"/>
</dbReference>
<comment type="caution">
    <text evidence="2">The sequence shown here is derived from an EMBL/GenBank/DDBJ whole genome shotgun (WGS) entry which is preliminary data.</text>
</comment>
<protein>
    <submittedName>
        <fullName evidence="2">Uncharacterized protein</fullName>
    </submittedName>
</protein>
<gene>
    <name evidence="2" type="ORF">NHX12_024097</name>
</gene>
<reference evidence="2" key="1">
    <citation type="submission" date="2022-07" db="EMBL/GenBank/DDBJ databases">
        <title>Chromosome-level genome of Muraenolepis orangiensis.</title>
        <authorList>
            <person name="Kim J."/>
        </authorList>
    </citation>
    <scope>NUCLEOTIDE SEQUENCE</scope>
    <source>
        <strain evidence="2">KU_S4_2022</strain>
        <tissue evidence="2">Muscle</tissue>
    </source>
</reference>
<dbReference type="OrthoDB" id="5989160at2759"/>
<dbReference type="EMBL" id="JANIIK010000039">
    <property type="protein sequence ID" value="KAJ3609577.1"/>
    <property type="molecule type" value="Genomic_DNA"/>
</dbReference>
<name>A0A9Q0EKZ2_9TELE</name>
<evidence type="ECO:0000313" key="3">
    <source>
        <dbReference type="Proteomes" id="UP001148018"/>
    </source>
</evidence>
<evidence type="ECO:0000313" key="2">
    <source>
        <dbReference type="EMBL" id="KAJ3609577.1"/>
    </source>
</evidence>
<sequence length="261" mass="28708">GEADSGAALARQSCPSPGRGGADNHKFLPLLALTWMSAVLTITDRRSTLFQVLFAVFDSVQDAVRCRMGGCKDDSENSLDSCKNRQVQIMLTLCPNVSYCRQPCGSVRYDATVAMCLPVACCQPPPHPSTMCPPGVPARVPAGIPSQPAPPHQPQPQPNCSDFHSLALINHNHSHHSSQSGGCVERRHSCECLIYLYKRAPVLVALTLIESGMMYEDAVQFIRLKRRGAFNSKQLLYLEKFRPKMRLRFKDANGGHNCCVQ</sequence>
<dbReference type="InterPro" id="IPR029021">
    <property type="entry name" value="Prot-tyrosine_phosphatase-like"/>
</dbReference>
<dbReference type="SUPFAM" id="SSF52799">
    <property type="entry name" value="(Phosphotyrosine protein) phosphatases II"/>
    <property type="match status" value="1"/>
</dbReference>
<proteinExistence type="predicted"/>
<dbReference type="AlphaFoldDB" id="A0A9Q0EKZ2"/>
<dbReference type="InterPro" id="IPR050561">
    <property type="entry name" value="PTP"/>
</dbReference>
<feature type="region of interest" description="Disordered" evidence="1">
    <location>
        <begin position="1"/>
        <end position="20"/>
    </location>
</feature>
<evidence type="ECO:0000256" key="1">
    <source>
        <dbReference type="SAM" id="MobiDB-lite"/>
    </source>
</evidence>
<keyword evidence="3" id="KW-1185">Reference proteome</keyword>
<organism evidence="2 3">
    <name type="scientific">Muraenolepis orangiensis</name>
    <name type="common">Patagonian moray cod</name>
    <dbReference type="NCBI Taxonomy" id="630683"/>
    <lineage>
        <taxon>Eukaryota</taxon>
        <taxon>Metazoa</taxon>
        <taxon>Chordata</taxon>
        <taxon>Craniata</taxon>
        <taxon>Vertebrata</taxon>
        <taxon>Euteleostomi</taxon>
        <taxon>Actinopterygii</taxon>
        <taxon>Neopterygii</taxon>
        <taxon>Teleostei</taxon>
        <taxon>Neoteleostei</taxon>
        <taxon>Acanthomorphata</taxon>
        <taxon>Zeiogadaria</taxon>
        <taxon>Gadariae</taxon>
        <taxon>Gadiformes</taxon>
        <taxon>Muraenolepidoidei</taxon>
        <taxon>Muraenolepididae</taxon>
        <taxon>Muraenolepis</taxon>
    </lineage>
</organism>